<dbReference type="Proteomes" id="UP000824533">
    <property type="component" value="Linkage Group LG23"/>
</dbReference>
<name>A0ACC1CJ97_9NEOP</name>
<comment type="caution">
    <text evidence="1">The sequence shown here is derived from an EMBL/GenBank/DDBJ whole genome shotgun (WGS) entry which is preliminary data.</text>
</comment>
<evidence type="ECO:0000313" key="1">
    <source>
        <dbReference type="EMBL" id="KAJ0171645.1"/>
    </source>
</evidence>
<feature type="non-terminal residue" evidence="1">
    <location>
        <position position="1"/>
    </location>
</feature>
<sequence length="51" mass="5800">RRLWRRWRGAKERRGAPSYGSLTLVLDEPARDRVDSGGLVRVDSETSIDST</sequence>
<reference evidence="1 2" key="1">
    <citation type="journal article" date="2021" name="Front. Genet.">
        <title>Chromosome-Level Genome Assembly Reveals Significant Gene Expansion in the Toll and IMD Signaling Pathways of Dendrolimus kikuchii.</title>
        <authorList>
            <person name="Zhou J."/>
            <person name="Wu P."/>
            <person name="Xiong Z."/>
            <person name="Liu N."/>
            <person name="Zhao N."/>
            <person name="Ji M."/>
            <person name="Qiu Y."/>
            <person name="Yang B."/>
        </authorList>
    </citation>
    <scope>NUCLEOTIDE SEQUENCE [LARGE SCALE GENOMIC DNA]</scope>
    <source>
        <strain evidence="1">Ann1</strain>
    </source>
</reference>
<keyword evidence="2" id="KW-1185">Reference proteome</keyword>
<evidence type="ECO:0000313" key="2">
    <source>
        <dbReference type="Proteomes" id="UP000824533"/>
    </source>
</evidence>
<gene>
    <name evidence="1" type="ORF">K1T71_012408</name>
</gene>
<proteinExistence type="predicted"/>
<protein>
    <submittedName>
        <fullName evidence="1">Uncharacterized protein</fullName>
    </submittedName>
</protein>
<organism evidence="1 2">
    <name type="scientific">Dendrolimus kikuchii</name>
    <dbReference type="NCBI Taxonomy" id="765133"/>
    <lineage>
        <taxon>Eukaryota</taxon>
        <taxon>Metazoa</taxon>
        <taxon>Ecdysozoa</taxon>
        <taxon>Arthropoda</taxon>
        <taxon>Hexapoda</taxon>
        <taxon>Insecta</taxon>
        <taxon>Pterygota</taxon>
        <taxon>Neoptera</taxon>
        <taxon>Endopterygota</taxon>
        <taxon>Lepidoptera</taxon>
        <taxon>Glossata</taxon>
        <taxon>Ditrysia</taxon>
        <taxon>Bombycoidea</taxon>
        <taxon>Lasiocampidae</taxon>
        <taxon>Dendrolimus</taxon>
    </lineage>
</organism>
<dbReference type="EMBL" id="CM034409">
    <property type="protein sequence ID" value="KAJ0171645.1"/>
    <property type="molecule type" value="Genomic_DNA"/>
</dbReference>
<accession>A0ACC1CJ97</accession>